<dbReference type="Gene3D" id="3.30.70.1320">
    <property type="entry name" value="Multidrug efflux transporter AcrB pore domain like"/>
    <property type="match status" value="1"/>
</dbReference>
<evidence type="ECO:0000256" key="1">
    <source>
        <dbReference type="SAM" id="Phobius"/>
    </source>
</evidence>
<keyword evidence="3" id="KW-1185">Reference proteome</keyword>
<dbReference type="PRINTS" id="PR00702">
    <property type="entry name" value="ACRIFLAVINRP"/>
</dbReference>
<dbReference type="Gene3D" id="3.30.2090.10">
    <property type="entry name" value="Multidrug efflux transporter AcrB TolC docking domain, DN and DC subdomains"/>
    <property type="match status" value="1"/>
</dbReference>
<dbReference type="SUPFAM" id="SSF82714">
    <property type="entry name" value="Multidrug efflux transporter AcrB TolC docking domain, DN and DC subdomains"/>
    <property type="match status" value="1"/>
</dbReference>
<dbReference type="EMBL" id="JAYMYJ010000134">
    <property type="protein sequence ID" value="MEB4592456.1"/>
    <property type="molecule type" value="Genomic_DNA"/>
</dbReference>
<dbReference type="SUPFAM" id="SSF82693">
    <property type="entry name" value="Multidrug efflux transporter AcrB pore domain, PN1, PN2, PC1 and PC2 subdomains"/>
    <property type="match status" value="2"/>
</dbReference>
<dbReference type="Gene3D" id="3.30.70.1430">
    <property type="entry name" value="Multidrug efflux transporter AcrB pore domain"/>
    <property type="match status" value="1"/>
</dbReference>
<keyword evidence="1" id="KW-1133">Transmembrane helix</keyword>
<proteinExistence type="predicted"/>
<evidence type="ECO:0000313" key="3">
    <source>
        <dbReference type="Proteomes" id="UP001308005"/>
    </source>
</evidence>
<reference evidence="3" key="1">
    <citation type="submission" date="2023-07" db="EMBL/GenBank/DDBJ databases">
        <title>The carbon used by Thiothrix.</title>
        <authorList>
            <person name="Chen L."/>
        </authorList>
    </citation>
    <scope>NUCLEOTIDE SEQUENCE [LARGE SCALE GENOMIC DNA]</scope>
</reference>
<keyword evidence="1" id="KW-0472">Membrane</keyword>
<feature type="non-terminal residue" evidence="2">
    <location>
        <position position="362"/>
    </location>
</feature>
<dbReference type="Gene3D" id="1.20.1640.10">
    <property type="entry name" value="Multidrug efflux transporter AcrB transmembrane domain"/>
    <property type="match status" value="1"/>
</dbReference>
<keyword evidence="1" id="KW-0812">Transmembrane</keyword>
<gene>
    <name evidence="2" type="ORF">VSS37_15835</name>
</gene>
<accession>A0ABU6D057</accession>
<dbReference type="PANTHER" id="PTHR32063">
    <property type="match status" value="1"/>
</dbReference>
<evidence type="ECO:0000313" key="2">
    <source>
        <dbReference type="EMBL" id="MEB4592456.1"/>
    </source>
</evidence>
<dbReference type="InterPro" id="IPR001036">
    <property type="entry name" value="Acrflvin-R"/>
</dbReference>
<dbReference type="Proteomes" id="UP001308005">
    <property type="component" value="Unassembled WGS sequence"/>
</dbReference>
<feature type="transmembrane region" description="Helical" evidence="1">
    <location>
        <begin position="334"/>
        <end position="351"/>
    </location>
</feature>
<sequence>MNISAWSIRNPVPAILLFILLTLIGIGSFRALGIQLFPDIELPIITVSVGLEGASPTQLETEVVRKIEDSVASLSNLKHIYANLTDGAATISVEFNIDKDNEVAQSEVRNAVDSIRADLPAAMTDPVVSKLSTAGSPIITFTAVSDRLDEKELSWFIDNEISKALLATPGVGRVSRLGGANREVQVDLDPVLMAGLGVTANDVSARLKQTQQDASGGRGDVGGGVQSIRTLAAAKTAADIAALDIPLPDGRQARLDQIATVRDGIAERSTIALLDGKPVIGFQVTRTKGSSEVAVAAATRATVERLQQEYPHVKIEEAYDIVASIQENYDGSMVLLYEGAFLAVLVVLWFLRDWRATVVSAA</sequence>
<organism evidence="2 3">
    <name type="scientific">Candidatus Thiothrix phosphatis</name>
    <dbReference type="NCBI Taxonomy" id="3112415"/>
    <lineage>
        <taxon>Bacteria</taxon>
        <taxon>Pseudomonadati</taxon>
        <taxon>Pseudomonadota</taxon>
        <taxon>Gammaproteobacteria</taxon>
        <taxon>Thiotrichales</taxon>
        <taxon>Thiotrichaceae</taxon>
        <taxon>Thiothrix</taxon>
    </lineage>
</organism>
<dbReference type="RefSeq" id="WP_324696746.1">
    <property type="nucleotide sequence ID" value="NZ_JAYMYJ010000134.1"/>
</dbReference>
<name>A0ABU6D057_9GAMM</name>
<comment type="caution">
    <text evidence="2">The sequence shown here is derived from an EMBL/GenBank/DDBJ whole genome shotgun (WGS) entry which is preliminary data.</text>
</comment>
<dbReference type="InterPro" id="IPR027463">
    <property type="entry name" value="AcrB_DN_DC_subdom"/>
</dbReference>
<protein>
    <submittedName>
        <fullName evidence="2">Efflux RND transporter permease subunit</fullName>
    </submittedName>
</protein>
<dbReference type="PANTHER" id="PTHR32063:SF77">
    <property type="entry name" value="ACR FAMILY TRANSPORT PROTEIN"/>
    <property type="match status" value="1"/>
</dbReference>
<dbReference type="Pfam" id="PF00873">
    <property type="entry name" value="ACR_tran"/>
    <property type="match status" value="1"/>
</dbReference>